<feature type="region of interest" description="Disordered" evidence="1">
    <location>
        <begin position="76"/>
        <end position="97"/>
    </location>
</feature>
<evidence type="ECO:0000313" key="3">
    <source>
        <dbReference type="Proteomes" id="UP000324222"/>
    </source>
</evidence>
<organism evidence="2 3">
    <name type="scientific">Portunus trituberculatus</name>
    <name type="common">Swimming crab</name>
    <name type="synonym">Neptunus trituberculatus</name>
    <dbReference type="NCBI Taxonomy" id="210409"/>
    <lineage>
        <taxon>Eukaryota</taxon>
        <taxon>Metazoa</taxon>
        <taxon>Ecdysozoa</taxon>
        <taxon>Arthropoda</taxon>
        <taxon>Crustacea</taxon>
        <taxon>Multicrustacea</taxon>
        <taxon>Malacostraca</taxon>
        <taxon>Eumalacostraca</taxon>
        <taxon>Eucarida</taxon>
        <taxon>Decapoda</taxon>
        <taxon>Pleocyemata</taxon>
        <taxon>Brachyura</taxon>
        <taxon>Eubrachyura</taxon>
        <taxon>Portunoidea</taxon>
        <taxon>Portunidae</taxon>
        <taxon>Portuninae</taxon>
        <taxon>Portunus</taxon>
    </lineage>
</organism>
<keyword evidence="3" id="KW-1185">Reference proteome</keyword>
<accession>A0A5B7EXI5</accession>
<dbReference type="Proteomes" id="UP000324222">
    <property type="component" value="Unassembled WGS sequence"/>
</dbReference>
<evidence type="ECO:0000313" key="2">
    <source>
        <dbReference type="EMBL" id="MPC38175.1"/>
    </source>
</evidence>
<proteinExistence type="predicted"/>
<name>A0A5B7EXI5_PORTR</name>
<feature type="compositionally biased region" description="Basic and acidic residues" evidence="1">
    <location>
        <begin position="82"/>
        <end position="97"/>
    </location>
</feature>
<dbReference type="AlphaFoldDB" id="A0A5B7EXI5"/>
<evidence type="ECO:0000256" key="1">
    <source>
        <dbReference type="SAM" id="MobiDB-lite"/>
    </source>
</evidence>
<comment type="caution">
    <text evidence="2">The sequence shown here is derived from an EMBL/GenBank/DDBJ whole genome shotgun (WGS) entry which is preliminary data.</text>
</comment>
<dbReference type="EMBL" id="VSRR010004002">
    <property type="protein sequence ID" value="MPC38175.1"/>
    <property type="molecule type" value="Genomic_DNA"/>
</dbReference>
<protein>
    <submittedName>
        <fullName evidence="2">Uncharacterized protein</fullName>
    </submittedName>
</protein>
<gene>
    <name evidence="2" type="ORF">E2C01_031679</name>
</gene>
<sequence>MEIWRLDTMSSARTLYNTTRIPQSEGASGVLPLPDGEELGRYYADFPWNDYCFHVRDPSLCAELIMEVTVSGMKNIGSHGSSIKDEDQPETKDEEAK</sequence>
<reference evidence="2 3" key="1">
    <citation type="submission" date="2019-05" db="EMBL/GenBank/DDBJ databases">
        <title>Another draft genome of Portunus trituberculatus and its Hox gene families provides insights of decapod evolution.</title>
        <authorList>
            <person name="Jeong J.-H."/>
            <person name="Song I."/>
            <person name="Kim S."/>
            <person name="Choi T."/>
            <person name="Kim D."/>
            <person name="Ryu S."/>
            <person name="Kim W."/>
        </authorList>
    </citation>
    <scope>NUCLEOTIDE SEQUENCE [LARGE SCALE GENOMIC DNA]</scope>
    <source>
        <tissue evidence="2">Muscle</tissue>
    </source>
</reference>